<organism evidence="1 2">
    <name type="scientific">candidate division WWE3 bacterium GW2011_GWA1_46_21</name>
    <dbReference type="NCBI Taxonomy" id="1619107"/>
    <lineage>
        <taxon>Bacteria</taxon>
        <taxon>Katanobacteria</taxon>
    </lineage>
</organism>
<dbReference type="AlphaFoldDB" id="A0A0G1PAC0"/>
<evidence type="ECO:0000313" key="1">
    <source>
        <dbReference type="EMBL" id="KKU29706.1"/>
    </source>
</evidence>
<comment type="caution">
    <text evidence="1">The sequence shown here is derived from an EMBL/GenBank/DDBJ whole genome shotgun (WGS) entry which is preliminary data.</text>
</comment>
<evidence type="ECO:0000313" key="2">
    <source>
        <dbReference type="Proteomes" id="UP000034732"/>
    </source>
</evidence>
<name>A0A0G1PAC0_UNCKA</name>
<proteinExistence type="predicted"/>
<protein>
    <submittedName>
        <fullName evidence="1">Uncharacterized protein</fullName>
    </submittedName>
</protein>
<accession>A0A0G1PAC0</accession>
<reference evidence="1 2" key="1">
    <citation type="journal article" date="2015" name="Nature">
        <title>rRNA introns, odd ribosomes, and small enigmatic genomes across a large radiation of phyla.</title>
        <authorList>
            <person name="Brown C.T."/>
            <person name="Hug L.A."/>
            <person name="Thomas B.C."/>
            <person name="Sharon I."/>
            <person name="Castelle C.J."/>
            <person name="Singh A."/>
            <person name="Wilkins M.J."/>
            <person name="Williams K.H."/>
            <person name="Banfield J.F."/>
        </authorList>
    </citation>
    <scope>NUCLEOTIDE SEQUENCE [LARGE SCALE GENOMIC DNA]</scope>
</reference>
<gene>
    <name evidence="1" type="ORF">UX44_C0032G0006</name>
</gene>
<dbReference type="Proteomes" id="UP000034732">
    <property type="component" value="Unassembled WGS sequence"/>
</dbReference>
<dbReference type="EMBL" id="LCMF01000032">
    <property type="protein sequence ID" value="KKU29706.1"/>
    <property type="molecule type" value="Genomic_DNA"/>
</dbReference>
<sequence length="66" mass="7680">MGDWARPQLRRTILQYYFAAAPRIETLNSMFLASYCVGRLRGMGRRCRDTLDPRRRLCTAHNFAGT</sequence>